<dbReference type="InterPro" id="IPR014770">
    <property type="entry name" value="Munc13_1"/>
</dbReference>
<dbReference type="PROSITE" id="PS51259">
    <property type="entry name" value="MHD2"/>
    <property type="match status" value="1"/>
</dbReference>
<dbReference type="InterPro" id="IPR000008">
    <property type="entry name" value="C2_dom"/>
</dbReference>
<dbReference type="PROSITE" id="PS51258">
    <property type="entry name" value="MHD1"/>
    <property type="match status" value="1"/>
</dbReference>
<evidence type="ECO:0000259" key="4">
    <source>
        <dbReference type="PROSITE" id="PS51259"/>
    </source>
</evidence>
<evidence type="ECO:0000313" key="5">
    <source>
        <dbReference type="EMBL" id="KNC99275.1"/>
    </source>
</evidence>
<feature type="compositionally biased region" description="Low complexity" evidence="1">
    <location>
        <begin position="47"/>
        <end position="61"/>
    </location>
</feature>
<feature type="compositionally biased region" description="Pro residues" evidence="1">
    <location>
        <begin position="797"/>
        <end position="807"/>
    </location>
</feature>
<dbReference type="InterPro" id="IPR035892">
    <property type="entry name" value="C2_domain_sf"/>
</dbReference>
<dbReference type="VEuPathDB" id="FungiDB:SPPG_05530"/>
<dbReference type="Gene3D" id="1.20.58.1100">
    <property type="match status" value="1"/>
</dbReference>
<evidence type="ECO:0000313" key="6">
    <source>
        <dbReference type="Proteomes" id="UP000053201"/>
    </source>
</evidence>
<dbReference type="OrthoDB" id="2015333at2759"/>
<dbReference type="EMBL" id="KQ257458">
    <property type="protein sequence ID" value="KNC99275.1"/>
    <property type="molecule type" value="Genomic_DNA"/>
</dbReference>
<evidence type="ECO:0000256" key="1">
    <source>
        <dbReference type="SAM" id="MobiDB-lite"/>
    </source>
</evidence>
<feature type="region of interest" description="Disordered" evidence="1">
    <location>
        <begin position="25"/>
        <end position="97"/>
    </location>
</feature>
<dbReference type="eggNOG" id="KOG1011">
    <property type="taxonomic scope" value="Eukaryota"/>
</dbReference>
<gene>
    <name evidence="5" type="ORF">SPPG_05530</name>
</gene>
<dbReference type="SUPFAM" id="SSF49562">
    <property type="entry name" value="C2 domain (Calcium/lipid-binding domain, CaLB)"/>
    <property type="match status" value="1"/>
</dbReference>
<feature type="domain" description="MHD1" evidence="3">
    <location>
        <begin position="589"/>
        <end position="707"/>
    </location>
</feature>
<evidence type="ECO:0000259" key="2">
    <source>
        <dbReference type="PROSITE" id="PS50004"/>
    </source>
</evidence>
<evidence type="ECO:0000259" key="3">
    <source>
        <dbReference type="PROSITE" id="PS51258"/>
    </source>
</evidence>
<name>A0A0L0HCL4_SPIPD</name>
<dbReference type="STRING" id="645134.A0A0L0HCL4"/>
<evidence type="ECO:0008006" key="7">
    <source>
        <dbReference type="Google" id="ProtNLM"/>
    </source>
</evidence>
<feature type="region of interest" description="Disordered" evidence="1">
    <location>
        <begin position="789"/>
        <end position="811"/>
    </location>
</feature>
<accession>A0A0L0HCL4</accession>
<dbReference type="PANTHER" id="PTHR47263">
    <property type="entry name" value="ADENYLATE CYCLASE ACTIVATION PROTEIN GIT1"/>
    <property type="match status" value="1"/>
</dbReference>
<dbReference type="GeneID" id="27688895"/>
<dbReference type="InterPro" id="IPR052811">
    <property type="entry name" value="Glucose_resp_signaling"/>
</dbReference>
<keyword evidence="6" id="KW-1185">Reference proteome</keyword>
<dbReference type="PROSITE" id="PS50004">
    <property type="entry name" value="C2"/>
    <property type="match status" value="1"/>
</dbReference>
<dbReference type="Pfam" id="PF06292">
    <property type="entry name" value="MUN"/>
    <property type="match status" value="1"/>
</dbReference>
<dbReference type="AlphaFoldDB" id="A0A0L0HCL4"/>
<proteinExistence type="predicted"/>
<dbReference type="InParanoid" id="A0A0L0HCL4"/>
<sequence length="1184" mass="132284">MSVVGSRDITPYVLRCILCPLEYSSTPGPSPSPSISNLHSDAESIRSENSNSTARSNASRSQKARKFGRLLGSSAGKGNSVEAVEPPGPRRPPPTGALELAADIREPLGLRVEDVDRLRREVIETFGSEHIAADLMIYLQLLIRDMGILSPTDFHDVDVYQAWKRFEREAVEKLISSTGHGAVSAVVEGPIADLSGEDDALISFAVQSATGLYAKDQNGLSNPYCVITFNGISFVSQTVEKNLNPRWNFNVPLKVKAASDPLLLTIWNRSTDRPRDRRGDAFLGMCTITSGQLRQSRFDQHYNLDKRSNRSHISGQVHVVAERITIDKDKANVWRNALRALHPDPRAAYATLVKKFLSFAVAKYEGDSLLPEGYQKVLDCVASIWRVGLPYRAMIYFDTLTSMFSQAIIPASVLQREAFTKADKLSTNHFVTLSDLDIFRQACAKLSSLLSHQLSTFFNHPLTTQRARELDAIAGMLAAMQANKSLGMADVDVSKVAKKLLTDALEARYHGLHAIAHASRESLDDGLINLVKAVRHELELYHAHLDTALYFGYVHIPDLAAKVFSDRLIPELDRYANAYLASPDLANAFELYHEVQAMRGVYETVDYKLAEKFPTQTWFTPFLREWISVSEKKFIEWMQNGIDVDEFCPSSTTVLYSSSVLDMFTSFQQQVDFVVNLKWPDPDEERAVIFRLAQAVTETLRSYCDIMLHRVGGDFRHFTTSAAASTVPTSGKKKKLKLQFGKFKKTRQINPDEIRIPSKACVRINNMDALPVRFDDFCHRIFPLSPQAPNVSNADPDVPPPLPPKPSPGSILRNTPSLIRLTILHGQRLTATRPYNIQFSLRLRMGKREIGETRSVPQSASAVWNEVFYLSLGAADLNAPLEVCLMHRVPPEKAGESEKLYMFARGTLGLNPAAAEMEIAVDLGGSGKVLVQTKVESDVASLKNRVVSDVERALEKAVNIFAEKVCYDMKDRLKTVSRKHKVSGYKNLITKLNQKDSASSLSSHTFSPTQVSDEEIENDLELLLGYINVNLEVLTESMEHSLALRVVKGVWVKVVNHVEALVVGEVGDEGKDKREWDAKRIGFIRRSIEFLAAFFHSDGEGLPKEELETERFKQLCQLLNMYHTSKKDLQRLYLAQQQSAKTVAGEDVQGGDWILKLIRVKGGKDFVDEIVARRVRWGGEATTM</sequence>
<dbReference type="Pfam" id="PF00168">
    <property type="entry name" value="C2"/>
    <property type="match status" value="2"/>
</dbReference>
<dbReference type="OMA" id="IYEATES"/>
<organism evidence="5 6">
    <name type="scientific">Spizellomyces punctatus (strain DAOM BR117)</name>
    <dbReference type="NCBI Taxonomy" id="645134"/>
    <lineage>
        <taxon>Eukaryota</taxon>
        <taxon>Fungi</taxon>
        <taxon>Fungi incertae sedis</taxon>
        <taxon>Chytridiomycota</taxon>
        <taxon>Chytridiomycota incertae sedis</taxon>
        <taxon>Chytridiomycetes</taxon>
        <taxon>Spizellomycetales</taxon>
        <taxon>Spizellomycetaceae</taxon>
        <taxon>Spizellomyces</taxon>
    </lineage>
</organism>
<protein>
    <recommendedName>
        <fullName evidence="7">C2 domain-containing protein</fullName>
    </recommendedName>
</protein>
<dbReference type="SMART" id="SM00239">
    <property type="entry name" value="C2"/>
    <property type="match status" value="2"/>
</dbReference>
<dbReference type="PANTHER" id="PTHR47263:SF1">
    <property type="entry name" value="C2 DOMAIN PROTEIN (AFU_ORTHOLOGUE AFUA_7G02350)"/>
    <property type="match status" value="1"/>
</dbReference>
<reference evidence="5 6" key="1">
    <citation type="submission" date="2009-08" db="EMBL/GenBank/DDBJ databases">
        <title>The Genome Sequence of Spizellomyces punctatus strain DAOM BR117.</title>
        <authorList>
            <consortium name="The Broad Institute Genome Sequencing Platform"/>
            <person name="Russ C."/>
            <person name="Cuomo C."/>
            <person name="Shea T."/>
            <person name="Young S.K."/>
            <person name="Zeng Q."/>
            <person name="Koehrsen M."/>
            <person name="Haas B."/>
            <person name="Borodovsky M."/>
            <person name="Guigo R."/>
            <person name="Alvarado L."/>
            <person name="Berlin A."/>
            <person name="Bochicchio J."/>
            <person name="Borenstein D."/>
            <person name="Chapman S."/>
            <person name="Chen Z."/>
            <person name="Engels R."/>
            <person name="Freedman E."/>
            <person name="Gellesch M."/>
            <person name="Goldberg J."/>
            <person name="Griggs A."/>
            <person name="Gujja S."/>
            <person name="Heiman D."/>
            <person name="Hepburn T."/>
            <person name="Howarth C."/>
            <person name="Jen D."/>
            <person name="Larson L."/>
            <person name="Lewis B."/>
            <person name="Mehta T."/>
            <person name="Park D."/>
            <person name="Pearson M."/>
            <person name="Roberts A."/>
            <person name="Saif S."/>
            <person name="Shenoy N."/>
            <person name="Sisk P."/>
            <person name="Stolte C."/>
            <person name="Sykes S."/>
            <person name="Thomson T."/>
            <person name="Walk T."/>
            <person name="White J."/>
            <person name="Yandava C."/>
            <person name="Burger G."/>
            <person name="Gray M.W."/>
            <person name="Holland P.W.H."/>
            <person name="King N."/>
            <person name="Lang F.B.F."/>
            <person name="Roger A.J."/>
            <person name="Ruiz-Trillo I."/>
            <person name="Lander E."/>
            <person name="Nusbaum C."/>
        </authorList>
    </citation>
    <scope>NUCLEOTIDE SEQUENCE [LARGE SCALE GENOMIC DNA]</scope>
    <source>
        <strain evidence="5 6">DAOM BR117</strain>
    </source>
</reference>
<dbReference type="Proteomes" id="UP000053201">
    <property type="component" value="Unassembled WGS sequence"/>
</dbReference>
<dbReference type="InterPro" id="IPR014772">
    <property type="entry name" value="Munc13_dom-2"/>
</dbReference>
<feature type="domain" description="C2" evidence="2">
    <location>
        <begin position="183"/>
        <end position="303"/>
    </location>
</feature>
<feature type="domain" description="MHD2" evidence="4">
    <location>
        <begin position="1017"/>
        <end position="1133"/>
    </location>
</feature>
<dbReference type="RefSeq" id="XP_016607315.1">
    <property type="nucleotide sequence ID" value="XM_016753737.1"/>
</dbReference>
<dbReference type="Gene3D" id="1.10.357.50">
    <property type="match status" value="1"/>
</dbReference>
<dbReference type="Gene3D" id="2.60.40.150">
    <property type="entry name" value="C2 domain"/>
    <property type="match status" value="1"/>
</dbReference>
<feature type="compositionally biased region" description="Pro residues" evidence="1">
    <location>
        <begin position="86"/>
        <end position="95"/>
    </location>
</feature>
<dbReference type="InterPro" id="IPR010439">
    <property type="entry name" value="MUN_dom"/>
</dbReference>